<dbReference type="EMBL" id="CP034206">
    <property type="protein sequence ID" value="QBZ58508.1"/>
    <property type="molecule type" value="Genomic_DNA"/>
</dbReference>
<name>A0A4P7N7B0_PYROR</name>
<organism evidence="2 3">
    <name type="scientific">Pyricularia oryzae</name>
    <name type="common">Rice blast fungus</name>
    <name type="synonym">Magnaporthe oryzae</name>
    <dbReference type="NCBI Taxonomy" id="318829"/>
    <lineage>
        <taxon>Eukaryota</taxon>
        <taxon>Fungi</taxon>
        <taxon>Dikarya</taxon>
        <taxon>Ascomycota</taxon>
        <taxon>Pezizomycotina</taxon>
        <taxon>Sordariomycetes</taxon>
        <taxon>Sordariomycetidae</taxon>
        <taxon>Magnaporthales</taxon>
        <taxon>Pyriculariaceae</taxon>
        <taxon>Pyricularia</taxon>
    </lineage>
</organism>
<protein>
    <submittedName>
        <fullName evidence="2">Uncharacterized protein</fullName>
    </submittedName>
</protein>
<accession>A0A4P7N7B0</accession>
<proteinExistence type="predicted"/>
<dbReference type="AlphaFoldDB" id="A0A4P7N7B0"/>
<reference evidence="2 3" key="1">
    <citation type="journal article" date="2019" name="Mol. Biol. Evol.">
        <title>Blast fungal genomes show frequent chromosomal changes, gene gains and losses, and effector gene turnover.</title>
        <authorList>
            <person name="Gomez Luciano L.B."/>
            <person name="Jason Tsai I."/>
            <person name="Chuma I."/>
            <person name="Tosa Y."/>
            <person name="Chen Y.H."/>
            <person name="Li J.Y."/>
            <person name="Li M.Y."/>
            <person name="Jade Lu M.Y."/>
            <person name="Nakayashiki H."/>
            <person name="Li W.H."/>
        </authorList>
    </citation>
    <scope>NUCLEOTIDE SEQUENCE [LARGE SCALE GENOMIC DNA]</scope>
    <source>
        <strain evidence="2">MZ5-1-6</strain>
    </source>
</reference>
<sequence length="285" mass="31991">MPPMKSYINPLSVVPHTGRHRLPIMPPISSSTYTDELRSPVSPDYDLLSMPPPPSTGITSPLMADAGEAEFVDGRLLQTQQQGLHSSIASSERGKTRLPPNDFSRHILRSHNRLKTIQRRPHTRKPVKPTKLAPEADDHPKRIQDLERRIALIELKLGISTFAAQSQLGRVYQSHTGRQTYDLAFSLSPYANSDQSLRLPAIREVAPDRADLHMRKAPNEYQSRSCIEGRSSKMLSLSDMCTPPNEFHAATTPKETRVKKENSCKPAKICVKDTRNTRDHPIVVE</sequence>
<dbReference type="Proteomes" id="UP000294847">
    <property type="component" value="Chromosome 3"/>
</dbReference>
<evidence type="ECO:0000313" key="2">
    <source>
        <dbReference type="EMBL" id="QBZ58508.1"/>
    </source>
</evidence>
<gene>
    <name evidence="2" type="ORF">PoMZ_03461</name>
</gene>
<evidence type="ECO:0000313" key="3">
    <source>
        <dbReference type="Proteomes" id="UP000294847"/>
    </source>
</evidence>
<evidence type="ECO:0000256" key="1">
    <source>
        <dbReference type="SAM" id="MobiDB-lite"/>
    </source>
</evidence>
<feature type="region of interest" description="Disordered" evidence="1">
    <location>
        <begin position="82"/>
        <end position="103"/>
    </location>
</feature>